<keyword evidence="3" id="KW-0328">Glycosyltransferase</keyword>
<evidence type="ECO:0000256" key="1">
    <source>
        <dbReference type="ARBA" id="ARBA00004651"/>
    </source>
</evidence>
<keyword evidence="4 10" id="KW-0808">Transferase</keyword>
<dbReference type="OrthoDB" id="5166595at2"/>
<dbReference type="RefSeq" id="WP_043079627.1">
    <property type="nucleotide sequence ID" value="NZ_CP011530.1"/>
</dbReference>
<evidence type="ECO:0000256" key="2">
    <source>
        <dbReference type="ARBA" id="ARBA00022475"/>
    </source>
</evidence>
<feature type="transmembrane region" description="Helical" evidence="8">
    <location>
        <begin position="327"/>
        <end position="347"/>
    </location>
</feature>
<dbReference type="GO" id="GO:0009103">
    <property type="term" value="P:lipopolysaccharide biosynthetic process"/>
    <property type="evidence" value="ECO:0007669"/>
    <property type="project" value="UniProtKB-ARBA"/>
</dbReference>
<dbReference type="GO" id="GO:0005886">
    <property type="term" value="C:plasma membrane"/>
    <property type="evidence" value="ECO:0007669"/>
    <property type="project" value="UniProtKB-SubCell"/>
</dbReference>
<dbReference type="GeneID" id="45764912"/>
<dbReference type="Proteomes" id="UP000037962">
    <property type="component" value="Unassembled WGS sequence"/>
</dbReference>
<feature type="transmembrane region" description="Helical" evidence="8">
    <location>
        <begin position="21"/>
        <end position="41"/>
    </location>
</feature>
<accession>A0A7V8RVL1</accession>
<feature type="transmembrane region" description="Helical" evidence="8">
    <location>
        <begin position="82"/>
        <end position="102"/>
    </location>
</feature>
<evidence type="ECO:0000313" key="11">
    <source>
        <dbReference type="EMBL" id="KPG29948.1"/>
    </source>
</evidence>
<evidence type="ECO:0000256" key="7">
    <source>
        <dbReference type="ARBA" id="ARBA00023136"/>
    </source>
</evidence>
<evidence type="ECO:0000256" key="6">
    <source>
        <dbReference type="ARBA" id="ARBA00022989"/>
    </source>
</evidence>
<evidence type="ECO:0000256" key="3">
    <source>
        <dbReference type="ARBA" id="ARBA00022676"/>
    </source>
</evidence>
<keyword evidence="2" id="KW-1003">Cell membrane</keyword>
<dbReference type="GO" id="GO:0016763">
    <property type="term" value="F:pentosyltransferase activity"/>
    <property type="evidence" value="ECO:0007669"/>
    <property type="project" value="TreeGrafter"/>
</dbReference>
<keyword evidence="7 8" id="KW-0472">Membrane</keyword>
<feature type="transmembrane region" description="Helical" evidence="8">
    <location>
        <begin position="280"/>
        <end position="297"/>
    </location>
</feature>
<dbReference type="InterPro" id="IPR050297">
    <property type="entry name" value="LipidA_mod_glycosyltrf_83"/>
</dbReference>
<evidence type="ECO:0000313" key="12">
    <source>
        <dbReference type="Proteomes" id="UP000037843"/>
    </source>
</evidence>
<feature type="domain" description="Glycosyltransferase RgtA/B/C/D-like" evidence="9">
    <location>
        <begin position="61"/>
        <end position="221"/>
    </location>
</feature>
<dbReference type="PANTHER" id="PTHR33908:SF11">
    <property type="entry name" value="MEMBRANE PROTEIN"/>
    <property type="match status" value="1"/>
</dbReference>
<evidence type="ECO:0000256" key="8">
    <source>
        <dbReference type="SAM" id="Phobius"/>
    </source>
</evidence>
<dbReference type="EMBL" id="LJFS01000028">
    <property type="protein sequence ID" value="KPG29948.1"/>
    <property type="molecule type" value="Genomic_DNA"/>
</dbReference>
<keyword evidence="6 8" id="KW-1133">Transmembrane helix</keyword>
<dbReference type="AlphaFoldDB" id="A0A7V8RVL1"/>
<evidence type="ECO:0000313" key="10">
    <source>
        <dbReference type="EMBL" id="KPG06884.1"/>
    </source>
</evidence>
<dbReference type="PANTHER" id="PTHR33908">
    <property type="entry name" value="MANNOSYLTRANSFERASE YKCB-RELATED"/>
    <property type="match status" value="1"/>
</dbReference>
<comment type="caution">
    <text evidence="10">The sequence shown here is derived from an EMBL/GenBank/DDBJ whole genome shotgun (WGS) entry which is preliminary data.</text>
</comment>
<evidence type="ECO:0000256" key="5">
    <source>
        <dbReference type="ARBA" id="ARBA00022692"/>
    </source>
</evidence>
<dbReference type="EMBL" id="LJFO01000012">
    <property type="protein sequence ID" value="KPG06884.1"/>
    <property type="molecule type" value="Genomic_DNA"/>
</dbReference>
<proteinExistence type="predicted"/>
<evidence type="ECO:0000313" key="13">
    <source>
        <dbReference type="Proteomes" id="UP000037962"/>
    </source>
</evidence>
<dbReference type="KEGG" id="miz:BAB75_13650"/>
<dbReference type="Proteomes" id="UP000037843">
    <property type="component" value="Unassembled WGS sequence"/>
</dbReference>
<protein>
    <submittedName>
        <fullName evidence="10">Glycosyl transferase family 39</fullName>
    </submittedName>
</protein>
<organism evidence="10 12">
    <name type="scientific">Mycobacteroides immunogenum</name>
    <dbReference type="NCBI Taxonomy" id="83262"/>
    <lineage>
        <taxon>Bacteria</taxon>
        <taxon>Bacillati</taxon>
        <taxon>Actinomycetota</taxon>
        <taxon>Actinomycetes</taxon>
        <taxon>Mycobacteriales</taxon>
        <taxon>Mycobacteriaceae</taxon>
        <taxon>Mycobacteroides</taxon>
    </lineage>
</organism>
<dbReference type="InterPro" id="IPR038731">
    <property type="entry name" value="RgtA/B/C-like"/>
</dbReference>
<keyword evidence="5 8" id="KW-0812">Transmembrane</keyword>
<sequence>MSAPVVEDAHNRTPPFATGPVAAVTIAAGIVAVLSATRYGYYYDELYFIAAGKRPSFSYADQGPLVPFLARGVDWAFPGSFVALRVPGIVAVLVVVVVSALIACELGGGRRAQVLAAMGCSTAFGILGEAGTLTTNIIDTAMWAVLTWLVVRWVRTRHDGLLLAAGLVTMAALQVKFLIPVFWIAMLIAVACVGPRELLRRPALWCGAIAVTLSGVPMLVWQSQHGWPQAAMGTVIRGQTSMLYGSATFIPRAIQMCGLIGAVLLVYGTWRLCRSPRLRPYRFLGVAFLMVVTVFALTGGRIQYGIGIYAAVIAAGAVELSALRNRWVMATAIPLTVASIAVFVLWATPWRPASRLIPAADFTEGLASQAYGEFGWSELTTEVSNAYRELPSAQRNNAVIVTERYIQASALDYNRERADLPAIFSPKRGFGYFGAPPDNAETILWVGSNRADLQARFASVVEVERFGVRLGMPQVTRGITIWKCVGPLQPWSIMWPRMQSL</sequence>
<dbReference type="Pfam" id="PF13231">
    <property type="entry name" value="PMT_2"/>
    <property type="match status" value="1"/>
</dbReference>
<feature type="transmembrane region" description="Helical" evidence="8">
    <location>
        <begin position="161"/>
        <end position="190"/>
    </location>
</feature>
<evidence type="ECO:0000259" key="9">
    <source>
        <dbReference type="Pfam" id="PF13231"/>
    </source>
</evidence>
<name>A0A7V8RVL1_9MYCO</name>
<comment type="subcellular location">
    <subcellularLocation>
        <location evidence="1">Cell membrane</location>
        <topology evidence="1">Multi-pass membrane protein</topology>
    </subcellularLocation>
</comment>
<feature type="transmembrane region" description="Helical" evidence="8">
    <location>
        <begin position="202"/>
        <end position="221"/>
    </location>
</feature>
<feature type="transmembrane region" description="Helical" evidence="8">
    <location>
        <begin position="242"/>
        <end position="268"/>
    </location>
</feature>
<evidence type="ECO:0000256" key="4">
    <source>
        <dbReference type="ARBA" id="ARBA00022679"/>
    </source>
</evidence>
<reference evidence="12 13" key="1">
    <citation type="submission" date="2015-09" db="EMBL/GenBank/DDBJ databases">
        <title>Genome Sequences of Mycobacterium immunogenum Isolates, Recuperated from a Chloraminated Drinking Water Distribution System Simulator Subjected to Episodes of Nitrification.</title>
        <authorList>
            <person name="Gomez-Alvarez V."/>
            <person name="Revetta R.P."/>
        </authorList>
    </citation>
    <scope>NUCLEOTIDE SEQUENCE [LARGE SCALE GENOMIC DNA]</scope>
    <source>
        <strain evidence="10 12">H008</strain>
        <strain evidence="11 13">H076</strain>
    </source>
</reference>
<feature type="transmembrane region" description="Helical" evidence="8">
    <location>
        <begin position="304"/>
        <end position="321"/>
    </location>
</feature>
<gene>
    <name evidence="10" type="ORF">AN908_19945</name>
    <name evidence="11" type="ORF">AN912_19785</name>
</gene>
<keyword evidence="13" id="KW-1185">Reference proteome</keyword>